<dbReference type="AlphaFoldDB" id="A0A9P8YJ90"/>
<dbReference type="EMBL" id="JAGTJQ010000001">
    <property type="protein sequence ID" value="KAH7040923.1"/>
    <property type="molecule type" value="Genomic_DNA"/>
</dbReference>
<keyword evidence="2" id="KW-1185">Reference proteome</keyword>
<comment type="caution">
    <text evidence="1">The sequence shown here is derived from an EMBL/GenBank/DDBJ whole genome shotgun (WGS) entry which is preliminary data.</text>
</comment>
<proteinExistence type="predicted"/>
<protein>
    <submittedName>
        <fullName evidence="1">Uncharacterized protein</fullName>
    </submittedName>
</protein>
<dbReference type="Proteomes" id="UP000756346">
    <property type="component" value="Unassembled WGS sequence"/>
</dbReference>
<name>A0A9P8YJ90_9PEZI</name>
<dbReference type="GeneID" id="70187465"/>
<organism evidence="1 2">
    <name type="scientific">Microdochium trichocladiopsis</name>
    <dbReference type="NCBI Taxonomy" id="1682393"/>
    <lineage>
        <taxon>Eukaryota</taxon>
        <taxon>Fungi</taxon>
        <taxon>Dikarya</taxon>
        <taxon>Ascomycota</taxon>
        <taxon>Pezizomycotina</taxon>
        <taxon>Sordariomycetes</taxon>
        <taxon>Xylariomycetidae</taxon>
        <taxon>Xylariales</taxon>
        <taxon>Microdochiaceae</taxon>
        <taxon>Microdochium</taxon>
    </lineage>
</organism>
<dbReference type="OrthoDB" id="3783451at2759"/>
<sequence>MQDDANPHPSGVEPDFVARYAPLSRASHNVRQSSQGNPQPKAFKHDLFARLNWPLWEPLSNIRVLAVENLTEDRPMQWQPLFNDALEPVHAIAGLPTTHPPRSRMIVHIATIDDHDWWQDSCLMGQRPAPLVIDRTTPRTQVGGGQSIITVADFVREVGAYLETQPLRAAYEEIFHPRPGEPADRALFQACSGPRGSQVADPEAPFRLSFMDGHVGLWGYHWLGVRKRLLHRAAAAAD</sequence>
<gene>
    <name evidence="1" type="ORF">B0I36DRAFT_358150</name>
</gene>
<reference evidence="1" key="1">
    <citation type="journal article" date="2021" name="Nat. Commun.">
        <title>Genetic determinants of endophytism in the Arabidopsis root mycobiome.</title>
        <authorList>
            <person name="Mesny F."/>
            <person name="Miyauchi S."/>
            <person name="Thiergart T."/>
            <person name="Pickel B."/>
            <person name="Atanasova L."/>
            <person name="Karlsson M."/>
            <person name="Huettel B."/>
            <person name="Barry K.W."/>
            <person name="Haridas S."/>
            <person name="Chen C."/>
            <person name="Bauer D."/>
            <person name="Andreopoulos W."/>
            <person name="Pangilinan J."/>
            <person name="LaButti K."/>
            <person name="Riley R."/>
            <person name="Lipzen A."/>
            <person name="Clum A."/>
            <person name="Drula E."/>
            <person name="Henrissat B."/>
            <person name="Kohler A."/>
            <person name="Grigoriev I.V."/>
            <person name="Martin F.M."/>
            <person name="Hacquard S."/>
        </authorList>
    </citation>
    <scope>NUCLEOTIDE SEQUENCE</scope>
    <source>
        <strain evidence="1">MPI-CAGE-CH-0230</strain>
    </source>
</reference>
<dbReference type="RefSeq" id="XP_046018978.1">
    <property type="nucleotide sequence ID" value="XM_046157919.1"/>
</dbReference>
<evidence type="ECO:0000313" key="1">
    <source>
        <dbReference type="EMBL" id="KAH7040923.1"/>
    </source>
</evidence>
<evidence type="ECO:0000313" key="2">
    <source>
        <dbReference type="Proteomes" id="UP000756346"/>
    </source>
</evidence>
<accession>A0A9P8YJ90</accession>